<evidence type="ECO:0000313" key="3">
    <source>
        <dbReference type="Proteomes" id="UP000478052"/>
    </source>
</evidence>
<dbReference type="Proteomes" id="UP000478052">
    <property type="component" value="Unassembled WGS sequence"/>
</dbReference>
<sequence length="67" mass="7741">MIRNFHNSTQSTDISDSLPKEGHSMKYFYGINNNNHPLTLFFIKFISQDSNIDIHNNTSLLNIKISI</sequence>
<gene>
    <name evidence="2" type="ORF">FWK35_00019694</name>
</gene>
<dbReference type="AlphaFoldDB" id="A0A6G0ZHL9"/>
<reference evidence="2 3" key="1">
    <citation type="submission" date="2019-08" db="EMBL/GenBank/DDBJ databases">
        <title>Whole genome of Aphis craccivora.</title>
        <authorList>
            <person name="Voronova N.V."/>
            <person name="Shulinski R.S."/>
            <person name="Bandarenka Y.V."/>
            <person name="Zhorov D.G."/>
            <person name="Warner D."/>
        </authorList>
    </citation>
    <scope>NUCLEOTIDE SEQUENCE [LARGE SCALE GENOMIC DNA]</scope>
    <source>
        <strain evidence="2">180601</strain>
        <tissue evidence="2">Whole Body</tissue>
    </source>
</reference>
<evidence type="ECO:0000313" key="2">
    <source>
        <dbReference type="EMBL" id="KAF0770371.1"/>
    </source>
</evidence>
<accession>A0A6G0ZHL9</accession>
<name>A0A6G0ZHL9_APHCR</name>
<proteinExistence type="predicted"/>
<organism evidence="2 3">
    <name type="scientific">Aphis craccivora</name>
    <name type="common">Cowpea aphid</name>
    <dbReference type="NCBI Taxonomy" id="307492"/>
    <lineage>
        <taxon>Eukaryota</taxon>
        <taxon>Metazoa</taxon>
        <taxon>Ecdysozoa</taxon>
        <taxon>Arthropoda</taxon>
        <taxon>Hexapoda</taxon>
        <taxon>Insecta</taxon>
        <taxon>Pterygota</taxon>
        <taxon>Neoptera</taxon>
        <taxon>Paraneoptera</taxon>
        <taxon>Hemiptera</taxon>
        <taxon>Sternorrhyncha</taxon>
        <taxon>Aphidomorpha</taxon>
        <taxon>Aphidoidea</taxon>
        <taxon>Aphididae</taxon>
        <taxon>Aphidini</taxon>
        <taxon>Aphis</taxon>
        <taxon>Aphis</taxon>
    </lineage>
</organism>
<evidence type="ECO:0000256" key="1">
    <source>
        <dbReference type="SAM" id="MobiDB-lite"/>
    </source>
</evidence>
<feature type="region of interest" description="Disordered" evidence="1">
    <location>
        <begin position="1"/>
        <end position="20"/>
    </location>
</feature>
<dbReference type="EMBL" id="VUJU01000445">
    <property type="protein sequence ID" value="KAF0770371.1"/>
    <property type="molecule type" value="Genomic_DNA"/>
</dbReference>
<comment type="caution">
    <text evidence="2">The sequence shown here is derived from an EMBL/GenBank/DDBJ whole genome shotgun (WGS) entry which is preliminary data.</text>
</comment>
<keyword evidence="3" id="KW-1185">Reference proteome</keyword>
<protein>
    <submittedName>
        <fullName evidence="2">Nucleic-acid-binding protein</fullName>
    </submittedName>
</protein>
<feature type="compositionally biased region" description="Polar residues" evidence="1">
    <location>
        <begin position="1"/>
        <end position="15"/>
    </location>
</feature>